<dbReference type="EMBL" id="CAXAMN010010347">
    <property type="protein sequence ID" value="CAK9031557.1"/>
    <property type="molecule type" value="Genomic_DNA"/>
</dbReference>
<reference evidence="1 2" key="1">
    <citation type="submission" date="2024-02" db="EMBL/GenBank/DDBJ databases">
        <authorList>
            <person name="Chen Y."/>
            <person name="Shah S."/>
            <person name="Dougan E. K."/>
            <person name="Thang M."/>
            <person name="Chan C."/>
        </authorList>
    </citation>
    <scope>NUCLEOTIDE SEQUENCE [LARGE SCALE GENOMIC DNA]</scope>
</reference>
<dbReference type="Proteomes" id="UP001642484">
    <property type="component" value="Unassembled WGS sequence"/>
</dbReference>
<name>A0ABP0KXC4_9DINO</name>
<keyword evidence="2" id="KW-1185">Reference proteome</keyword>
<organism evidence="1 2">
    <name type="scientific">Durusdinium trenchii</name>
    <dbReference type="NCBI Taxonomy" id="1381693"/>
    <lineage>
        <taxon>Eukaryota</taxon>
        <taxon>Sar</taxon>
        <taxon>Alveolata</taxon>
        <taxon>Dinophyceae</taxon>
        <taxon>Suessiales</taxon>
        <taxon>Symbiodiniaceae</taxon>
        <taxon>Durusdinium</taxon>
    </lineage>
</organism>
<evidence type="ECO:0000313" key="2">
    <source>
        <dbReference type="Proteomes" id="UP001642484"/>
    </source>
</evidence>
<accession>A0ABP0KXC4</accession>
<comment type="caution">
    <text evidence="1">The sequence shown here is derived from an EMBL/GenBank/DDBJ whole genome shotgun (WGS) entry which is preliminary data.</text>
</comment>
<proteinExistence type="predicted"/>
<protein>
    <submittedName>
        <fullName evidence="1">Uncharacterized protein</fullName>
    </submittedName>
</protein>
<sequence length="313" mass="34238">MFLQDVFPGESRCETLAAAKRPPGAECYYDQDCDGPFSRCLQRVCRRALLTHQSCSVSDENDLCVTGQRLCFRGHCAGLESGAPCSAQVEGADIDCNLGWYCFLGVCTPQLPVGHTCTGLHSNECLGGYRCNLALDIPRCLREFSLALGATSSTGRLCMSNHVDPIHQECATLPDVVTVNGKPTVSGRDCLTDSECLRPDNSLGRCLCKQWWEGAGTAGYCELSELQVWKPAFKRFWEAAIVACHHDWSEERCAAEIGLEEVLATVRRDSAALSSDPTEIKSCATELLETWDFNGLHRGAHALLCLPLLVQLL</sequence>
<gene>
    <name evidence="1" type="ORF">CCMP2556_LOCUS18340</name>
</gene>
<evidence type="ECO:0000313" key="1">
    <source>
        <dbReference type="EMBL" id="CAK9031557.1"/>
    </source>
</evidence>